<dbReference type="KEGG" id="cvn:111117622"/>
<protein>
    <submittedName>
        <fullName evidence="2">Uncharacterized protein LOC111117622</fullName>
    </submittedName>
</protein>
<dbReference type="RefSeq" id="XP_022312483.1">
    <property type="nucleotide sequence ID" value="XM_022456775.1"/>
</dbReference>
<gene>
    <name evidence="2" type="primary">LOC111117622</name>
</gene>
<dbReference type="GeneID" id="111117622"/>
<proteinExistence type="predicted"/>
<keyword evidence="1" id="KW-1185">Reference proteome</keyword>
<dbReference type="Proteomes" id="UP000694844">
    <property type="component" value="Chromosome 10"/>
</dbReference>
<evidence type="ECO:0000313" key="1">
    <source>
        <dbReference type="Proteomes" id="UP000694844"/>
    </source>
</evidence>
<accession>A0A8B8C9Q4</accession>
<dbReference type="AlphaFoldDB" id="A0A8B8C9Q4"/>
<name>A0A8B8C9Q4_CRAVI</name>
<dbReference type="CDD" id="cd01671">
    <property type="entry name" value="CARD"/>
    <property type="match status" value="1"/>
</dbReference>
<sequence length="569" mass="65512">MRYYTRKKKRTTGGSRAKEGECRLKKASCSDGAMAEYQSIPPRFFGPSCGANIQLDRDSRGAEWKFFKSKGLAFSGFSMFDNRVHEVIFNGSGHARIGLTQTDPDHLTDLQEAVKTNKIVFVSDVRFHKRECLVGIVKTVRGNNCKFETRFRDNDPQVKDLVAGSDVWIVFFLKFGKFTVQIKDKNRHDALKFHRKRDENVNISNDMLTMNLIYPIPLAFACLENTIEQGNSIRFSVKHTEEEKKPNSFHFCVGVSTKRALTPESLDFEPFLSGRIEKDNCLGYFTLCVSRDGKLHIHKKESCIYTKSISHLVDLSMPLYVCFEIFRVRVGLLETNHCNHDSDAMEHVEGSGENEEFPYADMIAVRVIMQHILETKKVTAEDKNKIQSLTPRMADYVNHSSIVSRGIERDDGYLTPLHVTPERMTPVHNEGMSRVIQLMETIRAEAADRIDYLTEQVMKIMPIVEKLLKNHEQNTTISGRDFQSHLKSTCADFVRGVDTFPLCDYLLQYGIISQAQYDKLREESKRCKDEANRDLFSILAKREYNSEEIRRIEQAFVETKQEHLLPRKQ</sequence>
<evidence type="ECO:0000313" key="2">
    <source>
        <dbReference type="RefSeq" id="XP_022312483.1"/>
    </source>
</evidence>
<dbReference type="Gene3D" id="1.10.533.10">
    <property type="entry name" value="Death Domain, Fas"/>
    <property type="match status" value="1"/>
</dbReference>
<dbReference type="InterPro" id="IPR011029">
    <property type="entry name" value="DEATH-like_dom_sf"/>
</dbReference>
<reference evidence="2" key="1">
    <citation type="submission" date="2025-08" db="UniProtKB">
        <authorList>
            <consortium name="RefSeq"/>
        </authorList>
    </citation>
    <scope>IDENTIFICATION</scope>
    <source>
        <tissue evidence="2">Whole sample</tissue>
    </source>
</reference>
<organism evidence="1 2">
    <name type="scientific">Crassostrea virginica</name>
    <name type="common">Eastern oyster</name>
    <dbReference type="NCBI Taxonomy" id="6565"/>
    <lineage>
        <taxon>Eukaryota</taxon>
        <taxon>Metazoa</taxon>
        <taxon>Spiralia</taxon>
        <taxon>Lophotrochozoa</taxon>
        <taxon>Mollusca</taxon>
        <taxon>Bivalvia</taxon>
        <taxon>Autobranchia</taxon>
        <taxon>Pteriomorphia</taxon>
        <taxon>Ostreida</taxon>
        <taxon>Ostreoidea</taxon>
        <taxon>Ostreidae</taxon>
        <taxon>Crassostrea</taxon>
    </lineage>
</organism>
<dbReference type="OrthoDB" id="6154085at2759"/>